<comment type="similarity">
    <text evidence="1 4">Belongs to the peptidase M24B family.</text>
</comment>
<sequence>MAPKNTGNLLKNLRLLMKNTNYVTETLQAYIIPSNDNHQSEYVAACDKRRAFISGFTGSMGTAVVTEQEAALWTDGRYFLQAVDELDNNWLLMKEGIAHPISQAAWLNKVLPLGSRVGVDPFLMAADIWTPLSNQLEAQGHSLVPVHTNLIDLVWDDRPSPPSNPIVIHPVSYTGKPWQDKVRNVQAKMIEKGATICIMTALDNIAWLLNLRGSDIDYNPVFFSYIVLTQHSVHFLVDETKLSNTVLNHLKPENLSAITVHIHPYTSFKDFINTIIAETSGKVWVNKNSSYGIHDLIPENRRLIEPSPVAPMKAIKNAVEIAGMQKAHIKDAVALCEYYAWLEAEVPKGNVTEILGAQQLLRYRKEQHDFIGLSFKTISSVGPSGSIIHYQPSEETDRPITTHELYLCDSGGQYRDGTTDVTRTVHFGTPSQYERECFTCVLKGHIALSTTIFPNFLKGQMLDTLARTALWEQGLDYQHGTGHGVGSYLNVHEGPMGIGNRVLVDDPGLQEGMIVTIEPGYYEENKFGIRIENVVLIKKAETKQTFRNQTFLMFQPITLVPIQIKMFEPSMLTSKEIEWLDTYHQQCREVIGKELEKQGRARALEWLLKETQPLG</sequence>
<dbReference type="InterPro" id="IPR000587">
    <property type="entry name" value="Creatinase_N"/>
</dbReference>
<dbReference type="PhylomeDB" id="T1IM68"/>
<feature type="domain" description="Peptidase M24 C-terminal" evidence="7">
    <location>
        <begin position="551"/>
        <end position="614"/>
    </location>
</feature>
<name>T1IM68_STRMM</name>
<reference evidence="8" key="2">
    <citation type="submission" date="2015-02" db="UniProtKB">
        <authorList>
            <consortium name="EnsemblMetazoa"/>
        </authorList>
    </citation>
    <scope>IDENTIFICATION</scope>
</reference>
<dbReference type="InterPro" id="IPR032416">
    <property type="entry name" value="Peptidase_M24_C"/>
</dbReference>
<dbReference type="FunFam" id="3.40.350.10:FF:000001">
    <property type="entry name" value="Putative xaa-Pro aminopeptidase 1"/>
    <property type="match status" value="1"/>
</dbReference>
<dbReference type="Proteomes" id="UP000014500">
    <property type="component" value="Unassembled WGS sequence"/>
</dbReference>
<dbReference type="GO" id="GO:0046872">
    <property type="term" value="F:metal ion binding"/>
    <property type="evidence" value="ECO:0007669"/>
    <property type="project" value="UniProtKB-KW"/>
</dbReference>
<dbReference type="Pfam" id="PF00557">
    <property type="entry name" value="Peptidase_M24"/>
    <property type="match status" value="1"/>
</dbReference>
<evidence type="ECO:0000256" key="4">
    <source>
        <dbReference type="RuleBase" id="RU000590"/>
    </source>
</evidence>
<dbReference type="InterPro" id="IPR029149">
    <property type="entry name" value="Creatin/AminoP/Spt16_N"/>
</dbReference>
<protein>
    <recommendedName>
        <fullName evidence="10">Aminopeptidase P N-terminal domain-containing protein</fullName>
    </recommendedName>
</protein>
<keyword evidence="2 4" id="KW-0479">Metal-binding</keyword>
<dbReference type="InterPro" id="IPR050422">
    <property type="entry name" value="X-Pro_aminopeptidase_P"/>
</dbReference>
<dbReference type="PANTHER" id="PTHR43763">
    <property type="entry name" value="XAA-PRO AMINOPEPTIDASE 1"/>
    <property type="match status" value="1"/>
</dbReference>
<keyword evidence="3" id="KW-0378">Hydrolase</keyword>
<dbReference type="PROSITE" id="PS00491">
    <property type="entry name" value="PROLINE_PEPTIDASE"/>
    <property type="match status" value="1"/>
</dbReference>
<dbReference type="GO" id="GO:0070006">
    <property type="term" value="F:metalloaminopeptidase activity"/>
    <property type="evidence" value="ECO:0007669"/>
    <property type="project" value="InterPro"/>
</dbReference>
<evidence type="ECO:0008006" key="10">
    <source>
        <dbReference type="Google" id="ProtNLM"/>
    </source>
</evidence>
<evidence type="ECO:0000256" key="2">
    <source>
        <dbReference type="ARBA" id="ARBA00022723"/>
    </source>
</evidence>
<dbReference type="STRING" id="126957.T1IM68"/>
<dbReference type="Gene3D" id="3.40.350.10">
    <property type="entry name" value="Creatinase/prolidase N-terminal domain"/>
    <property type="match status" value="2"/>
</dbReference>
<dbReference type="Pfam" id="PF01321">
    <property type="entry name" value="Creatinase_N"/>
    <property type="match status" value="1"/>
</dbReference>
<evidence type="ECO:0000259" key="6">
    <source>
        <dbReference type="Pfam" id="PF01321"/>
    </source>
</evidence>
<feature type="domain" description="Creatinase N-terminal" evidence="6">
    <location>
        <begin position="25"/>
        <end position="148"/>
    </location>
</feature>
<dbReference type="InterPro" id="IPR033740">
    <property type="entry name" value="Pept_M24B"/>
</dbReference>
<dbReference type="Pfam" id="PF16188">
    <property type="entry name" value="Peptidase_M24_C"/>
    <property type="match status" value="1"/>
</dbReference>
<dbReference type="FunFam" id="3.90.230.10:FF:000004">
    <property type="entry name" value="xaa-Pro aminopeptidase 1 isoform X1"/>
    <property type="match status" value="1"/>
</dbReference>
<dbReference type="eggNOG" id="KOG2413">
    <property type="taxonomic scope" value="Eukaryota"/>
</dbReference>
<dbReference type="InterPro" id="IPR000994">
    <property type="entry name" value="Pept_M24"/>
</dbReference>
<feature type="domain" description="Peptidase M24" evidence="5">
    <location>
        <begin position="323"/>
        <end position="538"/>
    </location>
</feature>
<dbReference type="InterPro" id="IPR001131">
    <property type="entry name" value="Peptidase_M24B_aminopep-P_CS"/>
</dbReference>
<dbReference type="Gene3D" id="3.90.230.10">
    <property type="entry name" value="Creatinase/methionine aminopeptidase superfamily"/>
    <property type="match status" value="1"/>
</dbReference>
<evidence type="ECO:0000259" key="7">
    <source>
        <dbReference type="Pfam" id="PF16188"/>
    </source>
</evidence>
<dbReference type="EnsemblMetazoa" id="SMAR002063-RA">
    <property type="protein sequence ID" value="SMAR002063-PA"/>
    <property type="gene ID" value="SMAR002063"/>
</dbReference>
<dbReference type="OMA" id="EPGMILS"/>
<proteinExistence type="inferred from homology"/>
<evidence type="ECO:0000313" key="9">
    <source>
        <dbReference type="Proteomes" id="UP000014500"/>
    </source>
</evidence>
<dbReference type="HOGENOM" id="CLU_011781_2_2_1"/>
<organism evidence="8 9">
    <name type="scientific">Strigamia maritima</name>
    <name type="common">European centipede</name>
    <name type="synonym">Geophilus maritimus</name>
    <dbReference type="NCBI Taxonomy" id="126957"/>
    <lineage>
        <taxon>Eukaryota</taxon>
        <taxon>Metazoa</taxon>
        <taxon>Ecdysozoa</taxon>
        <taxon>Arthropoda</taxon>
        <taxon>Myriapoda</taxon>
        <taxon>Chilopoda</taxon>
        <taxon>Pleurostigmophora</taxon>
        <taxon>Geophilomorpha</taxon>
        <taxon>Linotaeniidae</taxon>
        <taxon>Strigamia</taxon>
    </lineage>
</organism>
<reference evidence="9" key="1">
    <citation type="submission" date="2011-05" db="EMBL/GenBank/DDBJ databases">
        <authorList>
            <person name="Richards S.R."/>
            <person name="Qu J."/>
            <person name="Jiang H."/>
            <person name="Jhangiani S.N."/>
            <person name="Agravi P."/>
            <person name="Goodspeed R."/>
            <person name="Gross S."/>
            <person name="Mandapat C."/>
            <person name="Jackson L."/>
            <person name="Mathew T."/>
            <person name="Pu L."/>
            <person name="Thornton R."/>
            <person name="Saada N."/>
            <person name="Wilczek-Boney K.B."/>
            <person name="Lee S."/>
            <person name="Kovar C."/>
            <person name="Wu Y."/>
            <person name="Scherer S.E."/>
            <person name="Worley K.C."/>
            <person name="Muzny D.M."/>
            <person name="Gibbs R."/>
        </authorList>
    </citation>
    <scope>NUCLEOTIDE SEQUENCE</scope>
    <source>
        <strain evidence="9">Brora</strain>
    </source>
</reference>
<dbReference type="PANTHER" id="PTHR43763:SF20">
    <property type="entry name" value="XAA-PRO AMINOPEPTIDASE APEPP"/>
    <property type="match status" value="1"/>
</dbReference>
<dbReference type="CDD" id="cd01085">
    <property type="entry name" value="APP"/>
    <property type="match status" value="1"/>
</dbReference>
<evidence type="ECO:0000259" key="5">
    <source>
        <dbReference type="Pfam" id="PF00557"/>
    </source>
</evidence>
<dbReference type="AlphaFoldDB" id="T1IM68"/>
<dbReference type="SUPFAM" id="SSF55920">
    <property type="entry name" value="Creatinase/aminopeptidase"/>
    <property type="match status" value="1"/>
</dbReference>
<accession>T1IM68</accession>
<keyword evidence="9" id="KW-1185">Reference proteome</keyword>
<dbReference type="Pfam" id="PF16189">
    <property type="entry name" value="Creatinase_N_2"/>
    <property type="match status" value="1"/>
</dbReference>
<evidence type="ECO:0000256" key="1">
    <source>
        <dbReference type="ARBA" id="ARBA00008766"/>
    </source>
</evidence>
<evidence type="ECO:0000256" key="3">
    <source>
        <dbReference type="ARBA" id="ARBA00022801"/>
    </source>
</evidence>
<dbReference type="InterPro" id="IPR036005">
    <property type="entry name" value="Creatinase/aminopeptidase-like"/>
</dbReference>
<dbReference type="EMBL" id="JH430985">
    <property type="status" value="NOT_ANNOTATED_CDS"/>
    <property type="molecule type" value="Genomic_DNA"/>
</dbReference>
<evidence type="ECO:0000313" key="8">
    <source>
        <dbReference type="EnsemblMetazoa" id="SMAR002063-PA"/>
    </source>
</evidence>
<dbReference type="SUPFAM" id="SSF53092">
    <property type="entry name" value="Creatinase/prolidase N-terminal domain"/>
    <property type="match status" value="1"/>
</dbReference>